<sequence length="103" mass="11656">MATTRGSPGKAYLEIPGNKTAKPARLSCAGARTTSEGGAVQKKKEKEKKKKRKKDYNVTLSSTRVRRRPRNNTRSKERMLRSVENAVGYSRSTERIVRFVDDQ</sequence>
<dbReference type="Proteomes" id="UP001196413">
    <property type="component" value="Unassembled WGS sequence"/>
</dbReference>
<evidence type="ECO:0000313" key="3">
    <source>
        <dbReference type="Proteomes" id="UP001196413"/>
    </source>
</evidence>
<feature type="compositionally biased region" description="Basic residues" evidence="1">
    <location>
        <begin position="41"/>
        <end position="54"/>
    </location>
</feature>
<organism evidence="2 3">
    <name type="scientific">Parelaphostrongylus tenuis</name>
    <name type="common">Meningeal worm</name>
    <dbReference type="NCBI Taxonomy" id="148309"/>
    <lineage>
        <taxon>Eukaryota</taxon>
        <taxon>Metazoa</taxon>
        <taxon>Ecdysozoa</taxon>
        <taxon>Nematoda</taxon>
        <taxon>Chromadorea</taxon>
        <taxon>Rhabditida</taxon>
        <taxon>Rhabditina</taxon>
        <taxon>Rhabditomorpha</taxon>
        <taxon>Strongyloidea</taxon>
        <taxon>Metastrongylidae</taxon>
        <taxon>Parelaphostrongylus</taxon>
    </lineage>
</organism>
<protein>
    <submittedName>
        <fullName evidence="2">Uncharacterized protein</fullName>
    </submittedName>
</protein>
<evidence type="ECO:0000256" key="1">
    <source>
        <dbReference type="SAM" id="MobiDB-lite"/>
    </source>
</evidence>
<gene>
    <name evidence="2" type="ORF">KIN20_008970</name>
</gene>
<dbReference type="AlphaFoldDB" id="A0AAD5MNG8"/>
<dbReference type="EMBL" id="JAHQIW010001459">
    <property type="protein sequence ID" value="KAJ1352581.1"/>
    <property type="molecule type" value="Genomic_DNA"/>
</dbReference>
<accession>A0AAD5MNG8</accession>
<evidence type="ECO:0000313" key="2">
    <source>
        <dbReference type="EMBL" id="KAJ1352581.1"/>
    </source>
</evidence>
<comment type="caution">
    <text evidence="2">The sequence shown here is derived from an EMBL/GenBank/DDBJ whole genome shotgun (WGS) entry which is preliminary data.</text>
</comment>
<proteinExistence type="predicted"/>
<keyword evidence="3" id="KW-1185">Reference proteome</keyword>
<feature type="region of interest" description="Disordered" evidence="1">
    <location>
        <begin position="1"/>
        <end position="59"/>
    </location>
</feature>
<name>A0AAD5MNG8_PARTN</name>
<reference evidence="2" key="1">
    <citation type="submission" date="2021-06" db="EMBL/GenBank/DDBJ databases">
        <title>Parelaphostrongylus tenuis whole genome reference sequence.</title>
        <authorList>
            <person name="Garwood T.J."/>
            <person name="Larsen P.A."/>
            <person name="Fountain-Jones N.M."/>
            <person name="Garbe J.R."/>
            <person name="Macchietto M.G."/>
            <person name="Kania S.A."/>
            <person name="Gerhold R.W."/>
            <person name="Richards J.E."/>
            <person name="Wolf T.M."/>
        </authorList>
    </citation>
    <scope>NUCLEOTIDE SEQUENCE</scope>
    <source>
        <strain evidence="2">MNPRO001-30</strain>
        <tissue evidence="2">Meninges</tissue>
    </source>
</reference>